<name>A0AAV7FYW2_DENCH</name>
<dbReference type="Proteomes" id="UP000775213">
    <property type="component" value="Unassembled WGS sequence"/>
</dbReference>
<comment type="caution">
    <text evidence="1">The sequence shown here is derived from an EMBL/GenBank/DDBJ whole genome shotgun (WGS) entry which is preliminary data.</text>
</comment>
<proteinExistence type="predicted"/>
<keyword evidence="2" id="KW-1185">Reference proteome</keyword>
<protein>
    <submittedName>
        <fullName evidence="1">Uncharacterized protein</fullName>
    </submittedName>
</protein>
<evidence type="ECO:0000313" key="2">
    <source>
        <dbReference type="Proteomes" id="UP000775213"/>
    </source>
</evidence>
<sequence>MGEEQVAPITSLIHGNDNLGQQLLDKAKKSWKRRALPNSNREVHSNGLIAAGRQNKDLSRVEGFNACYVNFKGDVKVCCKMRKVFLGEMELKGVEGIRGDKGGNFEHGNG</sequence>
<evidence type="ECO:0000313" key="1">
    <source>
        <dbReference type="EMBL" id="KAH0449052.1"/>
    </source>
</evidence>
<dbReference type="AlphaFoldDB" id="A0AAV7FYW2"/>
<organism evidence="1 2">
    <name type="scientific">Dendrobium chrysotoxum</name>
    <name type="common">Orchid</name>
    <dbReference type="NCBI Taxonomy" id="161865"/>
    <lineage>
        <taxon>Eukaryota</taxon>
        <taxon>Viridiplantae</taxon>
        <taxon>Streptophyta</taxon>
        <taxon>Embryophyta</taxon>
        <taxon>Tracheophyta</taxon>
        <taxon>Spermatophyta</taxon>
        <taxon>Magnoliopsida</taxon>
        <taxon>Liliopsida</taxon>
        <taxon>Asparagales</taxon>
        <taxon>Orchidaceae</taxon>
        <taxon>Epidendroideae</taxon>
        <taxon>Malaxideae</taxon>
        <taxon>Dendrobiinae</taxon>
        <taxon>Dendrobium</taxon>
    </lineage>
</organism>
<reference evidence="1 2" key="1">
    <citation type="journal article" date="2021" name="Hortic Res">
        <title>Chromosome-scale assembly of the Dendrobium chrysotoxum genome enhances the understanding of orchid evolution.</title>
        <authorList>
            <person name="Zhang Y."/>
            <person name="Zhang G.Q."/>
            <person name="Zhang D."/>
            <person name="Liu X.D."/>
            <person name="Xu X.Y."/>
            <person name="Sun W.H."/>
            <person name="Yu X."/>
            <person name="Zhu X."/>
            <person name="Wang Z.W."/>
            <person name="Zhao X."/>
            <person name="Zhong W.Y."/>
            <person name="Chen H."/>
            <person name="Yin W.L."/>
            <person name="Huang T."/>
            <person name="Niu S.C."/>
            <person name="Liu Z.J."/>
        </authorList>
    </citation>
    <scope>NUCLEOTIDE SEQUENCE [LARGE SCALE GENOMIC DNA]</scope>
    <source>
        <strain evidence="1">Lindl</strain>
    </source>
</reference>
<dbReference type="EMBL" id="JAGFBR010000019">
    <property type="protein sequence ID" value="KAH0449052.1"/>
    <property type="molecule type" value="Genomic_DNA"/>
</dbReference>
<gene>
    <name evidence="1" type="ORF">IEQ34_022852</name>
</gene>
<accession>A0AAV7FYW2</accession>